<dbReference type="PANTHER" id="PTHR30578:SF0">
    <property type="entry name" value="ION-TRANSLOCATING OXIDOREDUCTASE COMPLEX SUBUNIT D"/>
    <property type="match status" value="1"/>
</dbReference>
<feature type="transmembrane region" description="Helical" evidence="9">
    <location>
        <begin position="12"/>
        <end position="29"/>
    </location>
</feature>
<dbReference type="GO" id="GO:0005886">
    <property type="term" value="C:plasma membrane"/>
    <property type="evidence" value="ECO:0007669"/>
    <property type="project" value="TreeGrafter"/>
</dbReference>
<evidence type="ECO:0000256" key="4">
    <source>
        <dbReference type="ARBA" id="ARBA00022643"/>
    </source>
</evidence>
<dbReference type="GO" id="GO:0055085">
    <property type="term" value="P:transmembrane transport"/>
    <property type="evidence" value="ECO:0007669"/>
    <property type="project" value="InterPro"/>
</dbReference>
<organism evidence="10 11">
    <name type="scientific">Candidatus Curtissbacteria bacterium RIFCSPHIGHO2_02_FULL_40_16b</name>
    <dbReference type="NCBI Taxonomy" id="1797714"/>
    <lineage>
        <taxon>Bacteria</taxon>
        <taxon>Candidatus Curtissiibacteriota</taxon>
    </lineage>
</organism>
<evidence type="ECO:0000313" key="10">
    <source>
        <dbReference type="EMBL" id="OGD88762.1"/>
    </source>
</evidence>
<feature type="transmembrane region" description="Helical" evidence="9">
    <location>
        <begin position="236"/>
        <end position="254"/>
    </location>
</feature>
<protein>
    <submittedName>
        <fullName evidence="10">Uncharacterized protein</fullName>
    </submittedName>
</protein>
<dbReference type="Pfam" id="PF03116">
    <property type="entry name" value="NQR2_RnfD_RnfE"/>
    <property type="match status" value="1"/>
</dbReference>
<dbReference type="PANTHER" id="PTHR30578">
    <property type="entry name" value="ELECTRON TRANSPORT COMPLEX PROTEIN RNFD"/>
    <property type="match status" value="1"/>
</dbReference>
<reference evidence="10 11" key="1">
    <citation type="journal article" date="2016" name="Nat. Commun.">
        <title>Thousands of microbial genomes shed light on interconnected biogeochemical processes in an aquifer system.</title>
        <authorList>
            <person name="Anantharaman K."/>
            <person name="Brown C.T."/>
            <person name="Hug L.A."/>
            <person name="Sharon I."/>
            <person name="Castelle C.J."/>
            <person name="Probst A.J."/>
            <person name="Thomas B.C."/>
            <person name="Singh A."/>
            <person name="Wilkins M.J."/>
            <person name="Karaoz U."/>
            <person name="Brodie E.L."/>
            <person name="Williams K.H."/>
            <person name="Hubbard S.S."/>
            <person name="Banfield J.F."/>
        </authorList>
    </citation>
    <scope>NUCLEOTIDE SEQUENCE [LARGE SCALE GENOMIC DNA]</scope>
</reference>
<dbReference type="InterPro" id="IPR004338">
    <property type="entry name" value="NqrB/RnfD"/>
</dbReference>
<keyword evidence="7 9" id="KW-1133">Transmembrane helix</keyword>
<feature type="transmembrane region" description="Helical" evidence="9">
    <location>
        <begin position="64"/>
        <end position="81"/>
    </location>
</feature>
<sequence>MNLKVLWQDSRLHVGFTLFLVWLLAIWQFRTDPNILRIILYPLLSTAIIALFDFELTYLRYRKNYLPTAAVVSGFLIGLILAPTEPFYVIILASILASLSKQFVVAGIRQHIFNPAAFGIMAVFLIFGTTVSWWAVAWGFLPLIILIPLMLRILWKLKRLFLPLGFLLVYFLYLLSTSTFDIAARTIVDPTLLFFALVMLPEPITSPIAGHLKYSFGLMVAILAILISRFTAFSTIFLPALLLANLGSFLILRVKKAS</sequence>
<keyword evidence="4" id="KW-0288">FMN</keyword>
<dbReference type="EMBL" id="MFBD01000018">
    <property type="protein sequence ID" value="OGD88762.1"/>
    <property type="molecule type" value="Genomic_DNA"/>
</dbReference>
<evidence type="ECO:0000256" key="6">
    <source>
        <dbReference type="ARBA" id="ARBA00022967"/>
    </source>
</evidence>
<gene>
    <name evidence="10" type="ORF">A3D04_04360</name>
</gene>
<feature type="transmembrane region" description="Helical" evidence="9">
    <location>
        <begin position="160"/>
        <end position="176"/>
    </location>
</feature>
<dbReference type="Proteomes" id="UP000177369">
    <property type="component" value="Unassembled WGS sequence"/>
</dbReference>
<evidence type="ECO:0000256" key="5">
    <source>
        <dbReference type="ARBA" id="ARBA00022692"/>
    </source>
</evidence>
<dbReference type="STRING" id="1797714.A3D04_04360"/>
<keyword evidence="2" id="KW-0597">Phosphoprotein</keyword>
<dbReference type="AlphaFoldDB" id="A0A1F5GA50"/>
<feature type="transmembrane region" description="Helical" evidence="9">
    <location>
        <begin position="87"/>
        <end position="105"/>
    </location>
</feature>
<feature type="transmembrane region" description="Helical" evidence="9">
    <location>
        <begin position="112"/>
        <end position="129"/>
    </location>
</feature>
<accession>A0A1F5GA50</accession>
<evidence type="ECO:0000256" key="3">
    <source>
        <dbReference type="ARBA" id="ARBA00022630"/>
    </source>
</evidence>
<evidence type="ECO:0000256" key="2">
    <source>
        <dbReference type="ARBA" id="ARBA00022553"/>
    </source>
</evidence>
<name>A0A1F5GA50_9BACT</name>
<comment type="caution">
    <text evidence="10">The sequence shown here is derived from an EMBL/GenBank/DDBJ whole genome shotgun (WGS) entry which is preliminary data.</text>
</comment>
<evidence type="ECO:0000256" key="7">
    <source>
        <dbReference type="ARBA" id="ARBA00022989"/>
    </source>
</evidence>
<feature type="transmembrane region" description="Helical" evidence="9">
    <location>
        <begin position="35"/>
        <end position="52"/>
    </location>
</feature>
<keyword evidence="1" id="KW-0813">Transport</keyword>
<keyword evidence="6" id="KW-1278">Translocase</keyword>
<evidence type="ECO:0000313" key="11">
    <source>
        <dbReference type="Proteomes" id="UP000177369"/>
    </source>
</evidence>
<feature type="transmembrane region" description="Helical" evidence="9">
    <location>
        <begin position="212"/>
        <end position="230"/>
    </location>
</feature>
<keyword evidence="5 9" id="KW-0812">Transmembrane</keyword>
<evidence type="ECO:0000256" key="9">
    <source>
        <dbReference type="SAM" id="Phobius"/>
    </source>
</evidence>
<keyword evidence="3" id="KW-0285">Flavoprotein</keyword>
<evidence type="ECO:0000256" key="1">
    <source>
        <dbReference type="ARBA" id="ARBA00022448"/>
    </source>
</evidence>
<proteinExistence type="predicted"/>
<feature type="transmembrane region" description="Helical" evidence="9">
    <location>
        <begin position="135"/>
        <end position="155"/>
    </location>
</feature>
<evidence type="ECO:0000256" key="8">
    <source>
        <dbReference type="ARBA" id="ARBA00023136"/>
    </source>
</evidence>
<keyword evidence="8 9" id="KW-0472">Membrane</keyword>